<dbReference type="VEuPathDB" id="FungiDB:ATCC64974_109880"/>
<dbReference type="Proteomes" id="UP000068243">
    <property type="component" value="Unassembled WGS sequence"/>
</dbReference>
<name>A0A124BY39_ASPNG</name>
<comment type="caution">
    <text evidence="2">The sequence shown here is derived from an EMBL/GenBank/DDBJ whole genome shotgun (WGS) entry which is preliminary data.</text>
</comment>
<accession>A0A124BY39</accession>
<dbReference type="OMA" id="GRWYDSE"/>
<feature type="domain" description="Heterokaryon incompatibility" evidence="1">
    <location>
        <begin position="150"/>
        <end position="296"/>
    </location>
</feature>
<gene>
    <name evidence="2" type="ORF">ABL_06962</name>
</gene>
<dbReference type="VEuPathDB" id="FungiDB:ASPNIDRAFT2_1112983"/>
<dbReference type="VEuPathDB" id="FungiDB:ATCC64974_108960"/>
<dbReference type="InterPro" id="IPR010730">
    <property type="entry name" value="HET"/>
</dbReference>
<sequence length="700" mass="80310">MTQRKEALELNFGTAQEIRQRSDNCAFCNIVIQEGCLKGCNKYSNLIMRIHSAPPYKDIHLEFSFYRKGIHWLLAKDYAKCIGGIFDITKQTVWQQPMVDWSTVRIWLGDCDREHGGSCHNGLLNSPPHDFRLIDTEKGCVVMAPPSCRYATLSYVWGSTTDKNTLATKSTIKILEEEGYLFKTPIPATIKDSIRACIELKIRYLWIDRLCIVQDDTTTVKASQINAMGDIYSHSYLTLVDLEGITMDHGLPGVSQARPSHTIYKACGLSMRAIEDSFPTLVKKSKWRSRGWTFQEAMLSTRMLFFTDTGVLFECSQASQEDRFALSTSNQLQFTPATAYEDLVLEISSRDFTMDSDVLRAFSGIMNWKYGTEHYFGVPYCEFVRGMLWRPYGLWDRETLVARHTEAGDIFPTWSWSSVMERVELSSLDNTHESTSLLGVWCTPSSRTNETVHIIWPHNQELSRDEDDGWVREIGIALAWKEGCFPKPLPPMLNVSTTWQEYRALLRSGWASFDKLNEEALGLAYLQGKEDLETIFPLSYMEHANQPGALLGHTQSLEARMIQWGDKEPKFFLGTSYVKVNLHDMRGDRVDVWIYPHPAHWRFMDHDYSRDLDTKLNVLALSMSYVRGSHRGYDNRGKQGRWYDSEGSVLRSSYGSDFIFLIDVLVVETRDGLSRRVTTGFVELHDWISASPEFRNFTLV</sequence>
<dbReference type="OrthoDB" id="2958217at2759"/>
<dbReference type="AlphaFoldDB" id="A0A124BY39"/>
<organism evidence="2 3">
    <name type="scientific">Aspergillus niger</name>
    <dbReference type="NCBI Taxonomy" id="5061"/>
    <lineage>
        <taxon>Eukaryota</taxon>
        <taxon>Fungi</taxon>
        <taxon>Dikarya</taxon>
        <taxon>Ascomycota</taxon>
        <taxon>Pezizomycotina</taxon>
        <taxon>Eurotiomycetes</taxon>
        <taxon>Eurotiomycetidae</taxon>
        <taxon>Eurotiales</taxon>
        <taxon>Aspergillaceae</taxon>
        <taxon>Aspergillus</taxon>
        <taxon>Aspergillus subgen. Circumdati</taxon>
    </lineage>
</organism>
<dbReference type="Pfam" id="PF06985">
    <property type="entry name" value="HET"/>
    <property type="match status" value="1"/>
</dbReference>
<protein>
    <recommendedName>
        <fullName evidence="1">Heterokaryon incompatibility domain-containing protein</fullName>
    </recommendedName>
</protein>
<dbReference type="PANTHER" id="PTHR33112:SF1">
    <property type="entry name" value="HETEROKARYON INCOMPATIBILITY DOMAIN-CONTAINING PROTEIN"/>
    <property type="match status" value="1"/>
</dbReference>
<dbReference type="VEuPathDB" id="FungiDB:An18g03620"/>
<evidence type="ECO:0000313" key="3">
    <source>
        <dbReference type="Proteomes" id="UP000068243"/>
    </source>
</evidence>
<reference evidence="3" key="1">
    <citation type="journal article" date="2016" name="Genome Announc.">
        <title>Draft genome sequence of Aspergillus niger strain An76.</title>
        <authorList>
            <person name="Gong W."/>
            <person name="Cheng Z."/>
            <person name="Zhang H."/>
            <person name="Liu L."/>
            <person name="Gao P."/>
            <person name="Wang L."/>
        </authorList>
    </citation>
    <scope>NUCLEOTIDE SEQUENCE [LARGE SCALE GENOMIC DNA]</scope>
    <source>
        <strain evidence="3">An76</strain>
    </source>
</reference>
<evidence type="ECO:0000259" key="1">
    <source>
        <dbReference type="Pfam" id="PF06985"/>
    </source>
</evidence>
<evidence type="ECO:0000313" key="2">
    <source>
        <dbReference type="EMBL" id="GAQ44301.1"/>
    </source>
</evidence>
<dbReference type="VEuPathDB" id="FungiDB:M747DRAFT_273041"/>
<proteinExistence type="predicted"/>
<dbReference type="EMBL" id="BCMY01000012">
    <property type="protein sequence ID" value="GAQ44301.1"/>
    <property type="molecule type" value="Genomic_DNA"/>
</dbReference>
<dbReference type="PANTHER" id="PTHR33112">
    <property type="entry name" value="DOMAIN PROTEIN, PUTATIVE-RELATED"/>
    <property type="match status" value="1"/>
</dbReference>